<name>A0ABS3J0H9_9HYPH</name>
<accession>A0ABS3J0H9</accession>
<comment type="function">
    <text evidence="8">Toxic component of a toxin-antitoxin (TA) system. An RNase.</text>
</comment>
<sequence length="129" mass="13606">MVIDSSALIAILENEAESPALRGAIGRDAVRLISAATMVEASIVALARRGEPGLAILDVFCERADIVVVPLENDQVRAAVDAFRRFGKGRHPAGLNFGDCFSYALARTTGESLLFKGGDFSLTDVTPAA</sequence>
<evidence type="ECO:0000256" key="6">
    <source>
        <dbReference type="ARBA" id="ARBA00022842"/>
    </source>
</evidence>
<feature type="binding site" evidence="8">
    <location>
        <position position="99"/>
    </location>
    <ligand>
        <name>Mg(2+)</name>
        <dbReference type="ChEBI" id="CHEBI:18420"/>
    </ligand>
</feature>
<protein>
    <recommendedName>
        <fullName evidence="8">Ribonuclease VapC</fullName>
        <shortName evidence="8">RNase VapC</shortName>
        <ecNumber evidence="8">3.1.-.-</ecNumber>
    </recommendedName>
    <alternativeName>
        <fullName evidence="8">Toxin VapC</fullName>
    </alternativeName>
</protein>
<keyword evidence="3 8" id="KW-0540">Nuclease</keyword>
<evidence type="ECO:0000256" key="2">
    <source>
        <dbReference type="ARBA" id="ARBA00022649"/>
    </source>
</evidence>
<dbReference type="SUPFAM" id="SSF88723">
    <property type="entry name" value="PIN domain-like"/>
    <property type="match status" value="1"/>
</dbReference>
<evidence type="ECO:0000313" key="10">
    <source>
        <dbReference type="EMBL" id="MBO0903168.1"/>
    </source>
</evidence>
<keyword evidence="4 8" id="KW-0479">Metal-binding</keyword>
<proteinExistence type="inferred from homology"/>
<dbReference type="InterPro" id="IPR050556">
    <property type="entry name" value="Type_II_TA_system_RNase"/>
</dbReference>
<comment type="caution">
    <text evidence="10">The sequence shown here is derived from an EMBL/GenBank/DDBJ whole genome shotgun (WGS) entry which is preliminary data.</text>
</comment>
<dbReference type="InterPro" id="IPR029060">
    <property type="entry name" value="PIN-like_dom_sf"/>
</dbReference>
<reference evidence="10 11" key="1">
    <citation type="submission" date="2021-03" db="EMBL/GenBank/DDBJ databases">
        <title>Whole genome sequence of Jiella sp. MQZ13P-4.</title>
        <authorList>
            <person name="Tuo L."/>
        </authorList>
    </citation>
    <scope>NUCLEOTIDE SEQUENCE [LARGE SCALE GENOMIC DNA]</scope>
    <source>
        <strain evidence="10 11">MQZ13P-4</strain>
    </source>
</reference>
<keyword evidence="2 8" id="KW-1277">Toxin-antitoxin system</keyword>
<evidence type="ECO:0000256" key="7">
    <source>
        <dbReference type="ARBA" id="ARBA00038093"/>
    </source>
</evidence>
<dbReference type="InterPro" id="IPR022907">
    <property type="entry name" value="VapC_family"/>
</dbReference>
<feature type="domain" description="PIN" evidence="9">
    <location>
        <begin position="1"/>
        <end position="123"/>
    </location>
</feature>
<evidence type="ECO:0000259" key="9">
    <source>
        <dbReference type="Pfam" id="PF01850"/>
    </source>
</evidence>
<evidence type="ECO:0000256" key="1">
    <source>
        <dbReference type="ARBA" id="ARBA00001946"/>
    </source>
</evidence>
<keyword evidence="8" id="KW-0800">Toxin</keyword>
<keyword evidence="11" id="KW-1185">Reference proteome</keyword>
<dbReference type="EMBL" id="JAFMPY010000005">
    <property type="protein sequence ID" value="MBO0903168.1"/>
    <property type="molecule type" value="Genomic_DNA"/>
</dbReference>
<dbReference type="EC" id="3.1.-.-" evidence="8"/>
<evidence type="ECO:0000256" key="4">
    <source>
        <dbReference type="ARBA" id="ARBA00022723"/>
    </source>
</evidence>
<dbReference type="Pfam" id="PF01850">
    <property type="entry name" value="PIN"/>
    <property type="match status" value="1"/>
</dbReference>
<dbReference type="HAMAP" id="MF_00265">
    <property type="entry name" value="VapC_Nob1"/>
    <property type="match status" value="1"/>
</dbReference>
<dbReference type="PANTHER" id="PTHR33653">
    <property type="entry name" value="RIBONUCLEASE VAPC2"/>
    <property type="match status" value="1"/>
</dbReference>
<dbReference type="Gene3D" id="3.40.50.1010">
    <property type="entry name" value="5'-nuclease"/>
    <property type="match status" value="1"/>
</dbReference>
<evidence type="ECO:0000313" key="11">
    <source>
        <dbReference type="Proteomes" id="UP000664288"/>
    </source>
</evidence>
<dbReference type="PANTHER" id="PTHR33653:SF1">
    <property type="entry name" value="RIBONUCLEASE VAPC2"/>
    <property type="match status" value="1"/>
</dbReference>
<dbReference type="RefSeq" id="WP_207349821.1">
    <property type="nucleotide sequence ID" value="NZ_JAFMPY010000005.1"/>
</dbReference>
<feature type="binding site" evidence="8">
    <location>
        <position position="4"/>
    </location>
    <ligand>
        <name>Mg(2+)</name>
        <dbReference type="ChEBI" id="CHEBI:18420"/>
    </ligand>
</feature>
<comment type="similarity">
    <text evidence="7 8">Belongs to the PINc/VapC protein family.</text>
</comment>
<dbReference type="CDD" id="cd09871">
    <property type="entry name" value="PIN_MtVapC28-VapC30-like"/>
    <property type="match status" value="1"/>
</dbReference>
<dbReference type="InterPro" id="IPR002716">
    <property type="entry name" value="PIN_dom"/>
</dbReference>
<evidence type="ECO:0000256" key="5">
    <source>
        <dbReference type="ARBA" id="ARBA00022801"/>
    </source>
</evidence>
<evidence type="ECO:0000256" key="3">
    <source>
        <dbReference type="ARBA" id="ARBA00022722"/>
    </source>
</evidence>
<organism evidence="10 11">
    <name type="scientific">Jiella sonneratiae</name>
    <dbReference type="NCBI Taxonomy" id="2816856"/>
    <lineage>
        <taxon>Bacteria</taxon>
        <taxon>Pseudomonadati</taxon>
        <taxon>Pseudomonadota</taxon>
        <taxon>Alphaproteobacteria</taxon>
        <taxon>Hyphomicrobiales</taxon>
        <taxon>Aurantimonadaceae</taxon>
        <taxon>Jiella</taxon>
    </lineage>
</organism>
<comment type="cofactor">
    <cofactor evidence="1 8">
        <name>Mg(2+)</name>
        <dbReference type="ChEBI" id="CHEBI:18420"/>
    </cofactor>
</comment>
<evidence type="ECO:0000256" key="8">
    <source>
        <dbReference type="HAMAP-Rule" id="MF_00265"/>
    </source>
</evidence>
<gene>
    <name evidence="8" type="primary">vapC</name>
    <name evidence="10" type="ORF">J1C47_05905</name>
</gene>
<keyword evidence="6 8" id="KW-0460">Magnesium</keyword>
<keyword evidence="5 8" id="KW-0378">Hydrolase</keyword>
<dbReference type="Proteomes" id="UP000664288">
    <property type="component" value="Unassembled WGS sequence"/>
</dbReference>